<proteinExistence type="predicted"/>
<evidence type="ECO:0000313" key="4">
    <source>
        <dbReference type="Proteomes" id="UP000324479"/>
    </source>
</evidence>
<dbReference type="CDD" id="cd07341">
    <property type="entry name" value="M56_BlaR1_MecR1_like"/>
    <property type="match status" value="1"/>
</dbReference>
<feature type="domain" description="Peptidase M56" evidence="2">
    <location>
        <begin position="197"/>
        <end position="299"/>
    </location>
</feature>
<feature type="transmembrane region" description="Helical" evidence="1">
    <location>
        <begin position="84"/>
        <end position="106"/>
    </location>
</feature>
<accession>A0A5M6CVE8</accession>
<keyword evidence="1" id="KW-0812">Transmembrane</keyword>
<dbReference type="InterPro" id="IPR052173">
    <property type="entry name" value="Beta-lactam_resp_regulator"/>
</dbReference>
<gene>
    <name evidence="3" type="ORF">FYK55_26125</name>
</gene>
<evidence type="ECO:0000259" key="2">
    <source>
        <dbReference type="Pfam" id="PF05569"/>
    </source>
</evidence>
<keyword evidence="1" id="KW-1133">Transmembrane helix</keyword>
<organism evidence="3 4">
    <name type="scientific">Roseiconus nitratireducens</name>
    <dbReference type="NCBI Taxonomy" id="2605748"/>
    <lineage>
        <taxon>Bacteria</taxon>
        <taxon>Pseudomonadati</taxon>
        <taxon>Planctomycetota</taxon>
        <taxon>Planctomycetia</taxon>
        <taxon>Pirellulales</taxon>
        <taxon>Pirellulaceae</taxon>
        <taxon>Roseiconus</taxon>
    </lineage>
</organism>
<dbReference type="RefSeq" id="WP_150079587.1">
    <property type="nucleotide sequence ID" value="NZ_VWOX01000024.1"/>
</dbReference>
<evidence type="ECO:0000313" key="3">
    <source>
        <dbReference type="EMBL" id="KAA5538916.1"/>
    </source>
</evidence>
<feature type="transmembrane region" description="Helical" evidence="1">
    <location>
        <begin position="39"/>
        <end position="58"/>
    </location>
</feature>
<dbReference type="PANTHER" id="PTHR34978">
    <property type="entry name" value="POSSIBLE SENSOR-TRANSDUCER PROTEIN BLAR"/>
    <property type="match status" value="1"/>
</dbReference>
<evidence type="ECO:0000256" key="1">
    <source>
        <dbReference type="SAM" id="Phobius"/>
    </source>
</evidence>
<dbReference type="PANTHER" id="PTHR34978:SF3">
    <property type="entry name" value="SLR0241 PROTEIN"/>
    <property type="match status" value="1"/>
</dbReference>
<dbReference type="Proteomes" id="UP000324479">
    <property type="component" value="Unassembled WGS sequence"/>
</dbReference>
<dbReference type="AlphaFoldDB" id="A0A5M6CVE8"/>
<dbReference type="InterPro" id="IPR008756">
    <property type="entry name" value="Peptidase_M56"/>
</dbReference>
<keyword evidence="4" id="KW-1185">Reference proteome</keyword>
<dbReference type="Pfam" id="PF05569">
    <property type="entry name" value="Peptidase_M56"/>
    <property type="match status" value="1"/>
</dbReference>
<sequence>MDASNLAETTLCICLQVTLLVAVTVWAQQRLHRARHSCQMWTLSFLGVLALVAAGLLFPHRRWFHFPTALSDHATLAVIRWQQHAVSCLAAIWGAGVAILVLRRIVLCLRLFRFLRDDCQELTPAQLANLPLHAPAAKWRKTRLSLHPCSGRFKRPQGQWQSAPGFRSTHLKKDCEVKLSAGRIGNAPASQEANIAQLKVMASDQIQGPFCWQFHRPVIVLPSYLLDGDRNALRYILRHELEHLRTEHPLQQFLQTICGMLFWFHPAMWIAARHARLAREFACDEAAVTAGRVSEYLRTMATVAQRCVSARTGQIHSGTLSFGPRRSELIHRSERLVRLQRLGRSSRPGRRPLMVAILLLTLLAASQLWLPVNAIASSRSNWSPWPAWTANVLHDFGYQVRDFEPFTERSNLHELIHPDH</sequence>
<reference evidence="3 4" key="1">
    <citation type="submission" date="2019-08" db="EMBL/GenBank/DDBJ databases">
        <authorList>
            <person name="Dhanesh K."/>
            <person name="Kumar G."/>
            <person name="Sasikala C."/>
            <person name="Venkata Ramana C."/>
        </authorList>
    </citation>
    <scope>NUCLEOTIDE SEQUENCE [LARGE SCALE GENOMIC DNA]</scope>
    <source>
        <strain evidence="3 4">JC645</strain>
    </source>
</reference>
<keyword evidence="1" id="KW-0472">Membrane</keyword>
<feature type="transmembrane region" description="Helical" evidence="1">
    <location>
        <begin position="6"/>
        <end position="27"/>
    </location>
</feature>
<feature type="transmembrane region" description="Helical" evidence="1">
    <location>
        <begin position="353"/>
        <end position="370"/>
    </location>
</feature>
<protein>
    <submittedName>
        <fullName evidence="3">M56 family metallopeptidase</fullName>
    </submittedName>
</protein>
<comment type="caution">
    <text evidence="3">The sequence shown here is derived from an EMBL/GenBank/DDBJ whole genome shotgun (WGS) entry which is preliminary data.</text>
</comment>
<name>A0A5M6CVE8_9BACT</name>
<dbReference type="EMBL" id="VWOX01000024">
    <property type="protein sequence ID" value="KAA5538916.1"/>
    <property type="molecule type" value="Genomic_DNA"/>
</dbReference>